<keyword evidence="11 12" id="KW-0131">Cell cycle</keyword>
<proteinExistence type="inferred from homology"/>
<evidence type="ECO:0000256" key="4">
    <source>
        <dbReference type="ARBA" id="ARBA00021907"/>
    </source>
</evidence>
<evidence type="ECO:0000256" key="10">
    <source>
        <dbReference type="ARBA" id="ARBA00023136"/>
    </source>
</evidence>
<dbReference type="NCBIfam" id="TIGR00439">
    <property type="entry name" value="FtsX_Gneg"/>
    <property type="match status" value="1"/>
</dbReference>
<comment type="caution">
    <text evidence="16">The sequence shown here is derived from an EMBL/GenBank/DDBJ whole genome shotgun (WGS) entry which is preliminary data.</text>
</comment>
<evidence type="ECO:0000313" key="17">
    <source>
        <dbReference type="Proteomes" id="UP001430796"/>
    </source>
</evidence>
<evidence type="ECO:0000256" key="9">
    <source>
        <dbReference type="ARBA" id="ARBA00022989"/>
    </source>
</evidence>
<keyword evidence="17" id="KW-1185">Reference proteome</keyword>
<feature type="transmembrane region" description="Helical" evidence="13">
    <location>
        <begin position="190"/>
        <end position="211"/>
    </location>
</feature>
<feature type="domain" description="ABC3 transporter permease C-terminal" evidence="14">
    <location>
        <begin position="197"/>
        <end position="307"/>
    </location>
</feature>
<comment type="subcellular location">
    <subcellularLocation>
        <location evidence="1">Cell inner membrane</location>
        <topology evidence="1">Multi-pass membrane protein</topology>
    </subcellularLocation>
</comment>
<evidence type="ECO:0000313" key="16">
    <source>
        <dbReference type="EMBL" id="MCF7221639.1"/>
    </source>
</evidence>
<evidence type="ECO:0000259" key="14">
    <source>
        <dbReference type="Pfam" id="PF02687"/>
    </source>
</evidence>
<evidence type="ECO:0000256" key="8">
    <source>
        <dbReference type="ARBA" id="ARBA00022692"/>
    </source>
</evidence>
<comment type="function">
    <text evidence="12">Part of the ABC transporter FtsEX involved in cellular division.</text>
</comment>
<feature type="transmembrane region" description="Helical" evidence="13">
    <location>
        <begin position="242"/>
        <end position="263"/>
    </location>
</feature>
<protein>
    <recommendedName>
        <fullName evidence="4 12">Cell division protein FtsX</fullName>
    </recommendedName>
</protein>
<accession>A0ABS9HRT3</accession>
<evidence type="ECO:0000256" key="3">
    <source>
        <dbReference type="ARBA" id="ARBA00011160"/>
    </source>
</evidence>
<dbReference type="PIRSF" id="PIRSF003097">
    <property type="entry name" value="FtsX"/>
    <property type="match status" value="1"/>
</dbReference>
<name>A0ABS9HRT3_9GAMM</name>
<comment type="subunit">
    <text evidence="3">Forms a membrane-associated complex with FtsE.</text>
</comment>
<reference evidence="16" key="2">
    <citation type="submission" date="2022-01" db="EMBL/GenBank/DDBJ databases">
        <authorList>
            <person name="Zhou L.Y."/>
        </authorList>
    </citation>
    <scope>NUCLEOTIDE SEQUENCE</scope>
    <source>
        <strain evidence="16">TLK-CK17</strain>
    </source>
</reference>
<evidence type="ECO:0000256" key="13">
    <source>
        <dbReference type="SAM" id="Phobius"/>
    </source>
</evidence>
<keyword evidence="5 12" id="KW-1003">Cell membrane</keyword>
<evidence type="ECO:0000259" key="15">
    <source>
        <dbReference type="Pfam" id="PF18075"/>
    </source>
</evidence>
<organism evidence="16 17">
    <name type="scientific">Marilutibacter chinensis</name>
    <dbReference type="NCBI Taxonomy" id="2912247"/>
    <lineage>
        <taxon>Bacteria</taxon>
        <taxon>Pseudomonadati</taxon>
        <taxon>Pseudomonadota</taxon>
        <taxon>Gammaproteobacteria</taxon>
        <taxon>Lysobacterales</taxon>
        <taxon>Lysobacteraceae</taxon>
        <taxon>Marilutibacter</taxon>
    </lineage>
</organism>
<keyword evidence="6 12" id="KW-0997">Cell inner membrane</keyword>
<dbReference type="RefSeq" id="WP_237054057.1">
    <property type="nucleotide sequence ID" value="NZ_JAKJPO010000003.1"/>
</dbReference>
<evidence type="ECO:0000256" key="11">
    <source>
        <dbReference type="ARBA" id="ARBA00023306"/>
    </source>
</evidence>
<reference evidence="16" key="1">
    <citation type="submission" date="2022-01" db="EMBL/GenBank/DDBJ databases">
        <title>Lysobacter chinensis sp. nov., a bacterium isolated from cow dung compost.</title>
        <authorList>
            <person name="Liu Y."/>
        </authorList>
    </citation>
    <scope>NUCLEOTIDE SEQUENCE</scope>
    <source>
        <strain evidence="16">TLK-CK17</strain>
    </source>
</reference>
<evidence type="ECO:0000256" key="12">
    <source>
        <dbReference type="PIRNR" id="PIRNR003097"/>
    </source>
</evidence>
<keyword evidence="10 12" id="KW-0472">Membrane</keyword>
<dbReference type="PANTHER" id="PTHR47755">
    <property type="entry name" value="CELL DIVISION PROTEIN FTSX"/>
    <property type="match status" value="1"/>
</dbReference>
<feature type="transmembrane region" description="Helical" evidence="13">
    <location>
        <begin position="283"/>
        <end position="311"/>
    </location>
</feature>
<feature type="domain" description="FtsX extracellular" evidence="15">
    <location>
        <begin position="86"/>
        <end position="157"/>
    </location>
</feature>
<keyword evidence="8 13" id="KW-0812">Transmembrane</keyword>
<dbReference type="InterPro" id="IPR003838">
    <property type="entry name" value="ABC3_permease_C"/>
</dbReference>
<dbReference type="Pfam" id="PF02687">
    <property type="entry name" value="FtsX"/>
    <property type="match status" value="1"/>
</dbReference>
<dbReference type="InterPro" id="IPR040690">
    <property type="entry name" value="FtsX_ECD"/>
</dbReference>
<keyword evidence="9 13" id="KW-1133">Transmembrane helix</keyword>
<dbReference type="EMBL" id="JAKJPO010000003">
    <property type="protein sequence ID" value="MCF7221639.1"/>
    <property type="molecule type" value="Genomic_DNA"/>
</dbReference>
<dbReference type="Pfam" id="PF18075">
    <property type="entry name" value="FtsX_ECD"/>
    <property type="match status" value="1"/>
</dbReference>
<dbReference type="InterPro" id="IPR047590">
    <property type="entry name" value="FtsX_proteobact-type"/>
</dbReference>
<gene>
    <name evidence="16" type="primary">ftsX</name>
    <name evidence="16" type="ORF">L3V18_07530</name>
</gene>
<evidence type="ECO:0000256" key="1">
    <source>
        <dbReference type="ARBA" id="ARBA00004429"/>
    </source>
</evidence>
<dbReference type="InterPro" id="IPR004513">
    <property type="entry name" value="FtsX"/>
</dbReference>
<feature type="transmembrane region" description="Helical" evidence="13">
    <location>
        <begin position="48"/>
        <end position="71"/>
    </location>
</feature>
<evidence type="ECO:0000256" key="6">
    <source>
        <dbReference type="ARBA" id="ARBA00022519"/>
    </source>
</evidence>
<keyword evidence="7 12" id="KW-0132">Cell division</keyword>
<comment type="similarity">
    <text evidence="2 12">Belongs to the ABC-4 integral membrane protein family. FtsX subfamily.</text>
</comment>
<dbReference type="Gene3D" id="3.30.70.3040">
    <property type="match status" value="1"/>
</dbReference>
<evidence type="ECO:0000256" key="7">
    <source>
        <dbReference type="ARBA" id="ARBA00022618"/>
    </source>
</evidence>
<evidence type="ECO:0000256" key="2">
    <source>
        <dbReference type="ARBA" id="ARBA00007379"/>
    </source>
</evidence>
<dbReference type="Proteomes" id="UP001430796">
    <property type="component" value="Unassembled WGS sequence"/>
</dbReference>
<evidence type="ECO:0000256" key="5">
    <source>
        <dbReference type="ARBA" id="ARBA00022475"/>
    </source>
</evidence>
<dbReference type="PANTHER" id="PTHR47755:SF1">
    <property type="entry name" value="CELL DIVISION PROTEIN FTSX"/>
    <property type="match status" value="1"/>
</dbReference>
<sequence>MSANAPQTGPRAAAKAPAARRPSRFGAWIDHHAFSLVASVGRLLAKPWAAALTIGVMAVALALPLGLWAALGNVERFVGDVQEAREISVFLKPEVAVERARELAAALASRGDVGAVELRTPEQGLEALRAASGLDEAIAVIGDNPLPSVLVVRPGGDELALADSLAALPEADLVQHDAVWRQRLDSWLRFGVRLALVLALLLGIGALLVVGNTVRLDIQQRREEVSVLQQLGATDGFIRRPFLYLGACYGVLAGLLALAVLTATEWALRPALAELARSYGSEFMLQGFGLTHAIAIVIGAGVLGWLGAGLVTGHTLRQTRPTDT</sequence>